<keyword evidence="5" id="KW-0687">Ribonucleoprotein</keyword>
<evidence type="ECO:0000256" key="8">
    <source>
        <dbReference type="SAM" id="Coils"/>
    </source>
</evidence>
<organism evidence="10 11">
    <name type="scientific">Cylindrobasidium torrendii FP15055 ss-10</name>
    <dbReference type="NCBI Taxonomy" id="1314674"/>
    <lineage>
        <taxon>Eukaryota</taxon>
        <taxon>Fungi</taxon>
        <taxon>Dikarya</taxon>
        <taxon>Basidiomycota</taxon>
        <taxon>Agaricomycotina</taxon>
        <taxon>Agaricomycetes</taxon>
        <taxon>Agaricomycetidae</taxon>
        <taxon>Agaricales</taxon>
        <taxon>Marasmiineae</taxon>
        <taxon>Physalacriaceae</taxon>
        <taxon>Cylindrobasidium</taxon>
    </lineage>
</organism>
<dbReference type="GO" id="GO:0005840">
    <property type="term" value="C:ribosome"/>
    <property type="evidence" value="ECO:0007669"/>
    <property type="project" value="UniProtKB-KW"/>
</dbReference>
<dbReference type="GO" id="GO:0005634">
    <property type="term" value="C:nucleus"/>
    <property type="evidence" value="ECO:0007669"/>
    <property type="project" value="TreeGrafter"/>
</dbReference>
<dbReference type="SUPFAM" id="SSF48452">
    <property type="entry name" value="TPR-like"/>
    <property type="match status" value="1"/>
</dbReference>
<dbReference type="EMBL" id="KN880439">
    <property type="protein sequence ID" value="KIY73005.1"/>
    <property type="molecule type" value="Genomic_DNA"/>
</dbReference>
<feature type="domain" description="Cns1/TTC4 wheel" evidence="9">
    <location>
        <begin position="229"/>
        <end position="349"/>
    </location>
</feature>
<evidence type="ECO:0000256" key="2">
    <source>
        <dbReference type="ARBA" id="ARBA00022737"/>
    </source>
</evidence>
<keyword evidence="2" id="KW-0677">Repeat</keyword>
<comment type="similarity">
    <text evidence="1">Belongs to the eukaryotic ribosomal protein eS7 family.</text>
</comment>
<evidence type="ECO:0000256" key="4">
    <source>
        <dbReference type="ARBA" id="ARBA00022980"/>
    </source>
</evidence>
<dbReference type="GO" id="GO:1990904">
    <property type="term" value="C:ribonucleoprotein complex"/>
    <property type="evidence" value="ECO:0007669"/>
    <property type="project" value="UniProtKB-KW"/>
</dbReference>
<dbReference type="PROSITE" id="PS50005">
    <property type="entry name" value="TPR"/>
    <property type="match status" value="1"/>
</dbReference>
<dbReference type="GO" id="GO:0006412">
    <property type="term" value="P:translation"/>
    <property type="evidence" value="ECO:0007669"/>
    <property type="project" value="InterPro"/>
</dbReference>
<dbReference type="InterPro" id="IPR044059">
    <property type="entry name" value="Csn1/TTC4_wheel"/>
</dbReference>
<dbReference type="Pfam" id="PF18972">
    <property type="entry name" value="Wheel"/>
    <property type="match status" value="1"/>
</dbReference>
<keyword evidence="4 10" id="KW-0689">Ribosomal protein</keyword>
<comment type="similarity">
    <text evidence="6">Belongs to the TTC4 family.</text>
</comment>
<dbReference type="GO" id="GO:0051879">
    <property type="term" value="F:Hsp90 protein binding"/>
    <property type="evidence" value="ECO:0007669"/>
    <property type="project" value="InterPro"/>
</dbReference>
<evidence type="ECO:0000313" key="11">
    <source>
        <dbReference type="Proteomes" id="UP000054007"/>
    </source>
</evidence>
<dbReference type="InterPro" id="IPR019734">
    <property type="entry name" value="TPR_rpt"/>
</dbReference>
<gene>
    <name evidence="10" type="ORF">CYLTODRAFT_387922</name>
</gene>
<dbReference type="STRING" id="1314674.A0A0D7BRX7"/>
<dbReference type="PANTHER" id="PTHR46035">
    <property type="entry name" value="TETRATRICOPEPTIDE REPEAT PROTEIN 4"/>
    <property type="match status" value="1"/>
</dbReference>
<evidence type="ECO:0000256" key="6">
    <source>
        <dbReference type="ARBA" id="ARBA00023602"/>
    </source>
</evidence>
<protein>
    <submittedName>
        <fullName evidence="10">40S ribosomal protein S7</fullName>
    </submittedName>
</protein>
<evidence type="ECO:0000256" key="3">
    <source>
        <dbReference type="ARBA" id="ARBA00022803"/>
    </source>
</evidence>
<evidence type="ECO:0000256" key="5">
    <source>
        <dbReference type="ARBA" id="ARBA00023274"/>
    </source>
</evidence>
<evidence type="ECO:0000313" key="10">
    <source>
        <dbReference type="EMBL" id="KIY73005.1"/>
    </source>
</evidence>
<dbReference type="Gene3D" id="1.25.40.10">
    <property type="entry name" value="Tetratricopeptide repeat domain"/>
    <property type="match status" value="1"/>
</dbReference>
<feature type="repeat" description="TPR" evidence="7">
    <location>
        <begin position="55"/>
        <end position="88"/>
    </location>
</feature>
<feature type="coiled-coil region" evidence="8">
    <location>
        <begin position="163"/>
        <end position="195"/>
    </location>
</feature>
<keyword evidence="11" id="KW-1185">Reference proteome</keyword>
<reference evidence="10 11" key="1">
    <citation type="journal article" date="2015" name="Fungal Genet. Biol.">
        <title>Evolution of novel wood decay mechanisms in Agaricales revealed by the genome sequences of Fistulina hepatica and Cylindrobasidium torrendii.</title>
        <authorList>
            <person name="Floudas D."/>
            <person name="Held B.W."/>
            <person name="Riley R."/>
            <person name="Nagy L.G."/>
            <person name="Koehler G."/>
            <person name="Ransdell A.S."/>
            <person name="Younus H."/>
            <person name="Chow J."/>
            <person name="Chiniquy J."/>
            <person name="Lipzen A."/>
            <person name="Tritt A."/>
            <person name="Sun H."/>
            <person name="Haridas S."/>
            <person name="LaButti K."/>
            <person name="Ohm R.A."/>
            <person name="Kues U."/>
            <person name="Blanchette R.A."/>
            <person name="Grigoriev I.V."/>
            <person name="Minto R.E."/>
            <person name="Hibbett D.S."/>
        </authorList>
    </citation>
    <scope>NUCLEOTIDE SEQUENCE [LARGE SCALE GENOMIC DNA]</scope>
    <source>
        <strain evidence="10 11">FP15055 ss-10</strain>
    </source>
</reference>
<evidence type="ECO:0000256" key="7">
    <source>
        <dbReference type="PROSITE-ProRule" id="PRU00339"/>
    </source>
</evidence>
<evidence type="ECO:0000256" key="1">
    <source>
        <dbReference type="ARBA" id="ARBA00007820"/>
    </source>
</evidence>
<name>A0A0D7BRX7_9AGAR</name>
<dbReference type="GO" id="GO:0003735">
    <property type="term" value="F:structural constituent of ribosome"/>
    <property type="evidence" value="ECO:0007669"/>
    <property type="project" value="InterPro"/>
</dbReference>
<dbReference type="Pfam" id="PF01251">
    <property type="entry name" value="Ribosomal_S7e"/>
    <property type="match status" value="1"/>
</dbReference>
<dbReference type="CDD" id="cd21377">
    <property type="entry name" value="CTWD_Cns1-like"/>
    <property type="match status" value="1"/>
</dbReference>
<dbReference type="GO" id="GO:0030544">
    <property type="term" value="F:Hsp70 protein binding"/>
    <property type="evidence" value="ECO:0007669"/>
    <property type="project" value="TreeGrafter"/>
</dbReference>
<dbReference type="PANTHER" id="PTHR46035:SF1">
    <property type="entry name" value="TETRATRICOPEPTIDE REPEAT PROTEIN 4"/>
    <property type="match status" value="1"/>
</dbReference>
<dbReference type="Proteomes" id="UP000054007">
    <property type="component" value="Unassembled WGS sequence"/>
</dbReference>
<dbReference type="GO" id="GO:0006457">
    <property type="term" value="P:protein folding"/>
    <property type="evidence" value="ECO:0007669"/>
    <property type="project" value="TreeGrafter"/>
</dbReference>
<dbReference type="SMART" id="SM00028">
    <property type="entry name" value="TPR"/>
    <property type="match status" value="3"/>
</dbReference>
<dbReference type="GO" id="GO:0005829">
    <property type="term" value="C:cytosol"/>
    <property type="evidence" value="ECO:0007669"/>
    <property type="project" value="TreeGrafter"/>
</dbReference>
<dbReference type="OrthoDB" id="1724687at2759"/>
<accession>A0A0D7BRX7</accession>
<proteinExistence type="inferred from homology"/>
<sequence length="583" mass="65901">MAALPPQPEKNVDKLLAEMDMVPLFMKNLPAEGSEDPTLAALQSLAHDGTPDEIAENFKNQGNEYFKGKRYREALGFYTQGLDAEPSEPKVLEALLNNRAACNLELENYGKVLRDCARAITANPRSSKAYYRCATALLKLDRIDDAIDCCKHCLEFDTDNQGVQTVLNKAEGIKATKERKEREKEERLRKKKESEMLLAAAYRDRNMLVIPNPEGSQNPYSPHFDSEIPTSLVIPVFFLYPQYATSDVITEFLEDTPFSAHLETMFPPQTSAPEWDKKGEYVTGKLVVYAMTRRKRLLKVGKKMTLRDVCTAAKEKQGDPRDGLELKDGCLTFVVVPKGEVEAKWVEEFKKSRDQNYRAPSPSSPSSPIARPVSLSAILCAYRMTFKMSLQHKILRTANAPTTAPDEIETSVAQALIDLENNVPELKAELRPLQISAAREVDVRGGKKAIVVFVPVPQLKAFRKVQPRLTRELEKKFSDCHVVFVAQRRMLRKPTRTSRVQQKRPRSRTLTNVHEKILEDLVFPSEIVGKRTRVAVDGSKLLKVFLDSKDTNALEYKLDSFSSVYRRLTGKDVTFEFPVVAQE</sequence>
<keyword evidence="3 7" id="KW-0802">TPR repeat</keyword>
<keyword evidence="8" id="KW-0175">Coiled coil</keyword>
<dbReference type="InterPro" id="IPR011990">
    <property type="entry name" value="TPR-like_helical_dom_sf"/>
</dbReference>
<evidence type="ECO:0000259" key="9">
    <source>
        <dbReference type="Pfam" id="PF18972"/>
    </source>
</evidence>
<dbReference type="InterPro" id="IPR000554">
    <property type="entry name" value="Ribosomal_eS7"/>
</dbReference>
<dbReference type="AlphaFoldDB" id="A0A0D7BRX7"/>